<name>A0AAD0Z007_CHRID</name>
<dbReference type="Proteomes" id="UP000269015">
    <property type="component" value="Chromosome"/>
</dbReference>
<organism evidence="1 2">
    <name type="scientific">Chryseobacterium indologenes</name>
    <name type="common">Flavobacterium indologenes</name>
    <dbReference type="NCBI Taxonomy" id="253"/>
    <lineage>
        <taxon>Bacteria</taxon>
        <taxon>Pseudomonadati</taxon>
        <taxon>Bacteroidota</taxon>
        <taxon>Flavobacteriia</taxon>
        <taxon>Flavobacteriales</taxon>
        <taxon>Weeksellaceae</taxon>
        <taxon>Chryseobacterium group</taxon>
        <taxon>Chryseobacterium</taxon>
    </lineage>
</organism>
<accession>A0AAD0Z007</accession>
<evidence type="ECO:0000313" key="2">
    <source>
        <dbReference type="Proteomes" id="UP000269015"/>
    </source>
</evidence>
<evidence type="ECO:0000313" key="1">
    <source>
        <dbReference type="EMBL" id="AZB18054.1"/>
    </source>
</evidence>
<dbReference type="EMBL" id="CP033930">
    <property type="protein sequence ID" value="AZB18054.1"/>
    <property type="molecule type" value="Genomic_DNA"/>
</dbReference>
<proteinExistence type="predicted"/>
<gene>
    <name evidence="1" type="ORF">EG352_09850</name>
</gene>
<dbReference type="AlphaFoldDB" id="A0AAD0Z007"/>
<reference evidence="1 2" key="1">
    <citation type="submission" date="2018-11" db="EMBL/GenBank/DDBJ databases">
        <title>Proposal to divide the Flavobacteriaceae and reorganize its genera based on Amino Acid Identity values calculated from whole genome sequences.</title>
        <authorList>
            <person name="Nicholson A.C."/>
            <person name="Gulvik C.A."/>
            <person name="Whitney A.M."/>
            <person name="Humrighouse B.W."/>
            <person name="Bell M."/>
            <person name="Holmes B."/>
            <person name="Steigerwalt A.G."/>
            <person name="Villarma A."/>
            <person name="Sheth M."/>
            <person name="Batra D."/>
            <person name="Pryor J."/>
            <person name="Bernardet J.-F."/>
            <person name="Hugo C."/>
            <person name="Kampfer P."/>
            <person name="Newman J."/>
            <person name="McQuiston J.R."/>
        </authorList>
    </citation>
    <scope>NUCLEOTIDE SEQUENCE [LARGE SCALE GENOMIC DNA]</scope>
    <source>
        <strain evidence="1 2">H5559</strain>
    </source>
</reference>
<protein>
    <submittedName>
        <fullName evidence="1">Uncharacterized protein</fullName>
    </submittedName>
</protein>
<sequence length="258" mass="30243">MILGVYWYFKFPENLYHFKFFKFFEGIGGHADNAAELITRIKVNNPKDFILKLETLKTEYKQAFLHLSSDDNQLVITLGGYHLFDYCFQFALEIEELLILEHAISIDFSTPFTAKASKTYHAETTFTNIKYNFIQIVGSDFKKDNAEVLSVRIDCNLPLSSKRDMLHALTSICKEENISVFYYNMYEFKDQCNLMLFFTNGRQYKDRIQHVDVNSLGSKVRNLSQKFQLQFGHFGGMPYYPRNGPHVELMQDENYILN</sequence>
<dbReference type="RefSeq" id="WP_061085029.1">
    <property type="nucleotide sequence ID" value="NZ_FCNN01000268.1"/>
</dbReference>